<accession>A0AAE9DKK2</accession>
<dbReference type="InterPro" id="IPR047130">
    <property type="entry name" value="7TM_GPCR_Srsx_nematod"/>
</dbReference>
<organism evidence="2 3">
    <name type="scientific">Caenorhabditis briggsae</name>
    <dbReference type="NCBI Taxonomy" id="6238"/>
    <lineage>
        <taxon>Eukaryota</taxon>
        <taxon>Metazoa</taxon>
        <taxon>Ecdysozoa</taxon>
        <taxon>Nematoda</taxon>
        <taxon>Chromadorea</taxon>
        <taxon>Rhabditida</taxon>
        <taxon>Rhabditina</taxon>
        <taxon>Rhabditomorpha</taxon>
        <taxon>Rhabditoidea</taxon>
        <taxon>Rhabditidae</taxon>
        <taxon>Peloderinae</taxon>
        <taxon>Caenorhabditis</taxon>
    </lineage>
</organism>
<protein>
    <recommendedName>
        <fullName evidence="4">G-protein coupled receptors family 1 profile domain-containing protein</fullName>
    </recommendedName>
</protein>
<keyword evidence="1" id="KW-0472">Membrane</keyword>
<feature type="transmembrane region" description="Helical" evidence="1">
    <location>
        <begin position="78"/>
        <end position="98"/>
    </location>
</feature>
<feature type="transmembrane region" description="Helical" evidence="1">
    <location>
        <begin position="206"/>
        <end position="229"/>
    </location>
</feature>
<reference evidence="2 3" key="1">
    <citation type="submission" date="2022-05" db="EMBL/GenBank/DDBJ databases">
        <title>Chromosome-level reference genomes for two strains of Caenorhabditis briggsae: an improved platform for comparative genomics.</title>
        <authorList>
            <person name="Stevens L."/>
            <person name="Andersen E.C."/>
        </authorList>
    </citation>
    <scope>NUCLEOTIDE SEQUENCE [LARGE SCALE GENOMIC DNA]</scope>
    <source>
        <strain evidence="2">QX1410_ONT</strain>
        <tissue evidence="2">Whole-organism</tissue>
    </source>
</reference>
<dbReference type="EMBL" id="CP090892">
    <property type="protein sequence ID" value="ULU05165.1"/>
    <property type="molecule type" value="Genomic_DNA"/>
</dbReference>
<evidence type="ECO:0000313" key="3">
    <source>
        <dbReference type="Proteomes" id="UP000827892"/>
    </source>
</evidence>
<dbReference type="SUPFAM" id="SSF81321">
    <property type="entry name" value="Family A G protein-coupled receptor-like"/>
    <property type="match status" value="1"/>
</dbReference>
<sequence length="350" mass="40353">MVLTRAYVTHPNQLIPLPSFRQNPELGIMFFQTMFPGNEEILLRSRLYVICGILVLIPNTICLVVFNSSKDFRQRFVFFTLLSVSDMINGISFIMSGAGRLDLILHEKYYIKISSYECMTEYLWPAFLLFGGQLPATFHCLLTVERVLAVNRVSWYRSCWTWRHRLYLSSLGICSCVFLSFIAFFVSSASPTINENRMCAVMDSTGIVYGTIHYCWIACSYMIAFAVTLNLFVKSHGSKFLNHTERRKQMAILILSGINVLMVSVPNFVLVADQWHADEFDVLLVGVAYLLYGFQSCFNLPIFYFFRLEFRRRCHQLLRFRQPGSNTIVSNDISRQKLSRVHASFVNTAI</sequence>
<dbReference type="Proteomes" id="UP000827892">
    <property type="component" value="Chromosome II"/>
</dbReference>
<proteinExistence type="predicted"/>
<feature type="transmembrane region" description="Helical" evidence="1">
    <location>
        <begin position="250"/>
        <end position="270"/>
    </location>
</feature>
<keyword evidence="1" id="KW-1133">Transmembrane helix</keyword>
<evidence type="ECO:0008006" key="4">
    <source>
        <dbReference type="Google" id="ProtNLM"/>
    </source>
</evidence>
<feature type="transmembrane region" description="Helical" evidence="1">
    <location>
        <begin position="282"/>
        <end position="306"/>
    </location>
</feature>
<dbReference type="AlphaFoldDB" id="A0AAE9DKK2"/>
<feature type="transmembrane region" description="Helical" evidence="1">
    <location>
        <begin position="165"/>
        <end position="186"/>
    </location>
</feature>
<keyword evidence="1" id="KW-0812">Transmembrane</keyword>
<feature type="transmembrane region" description="Helical" evidence="1">
    <location>
        <begin position="47"/>
        <end position="66"/>
    </location>
</feature>
<dbReference type="Gene3D" id="1.20.1070.10">
    <property type="entry name" value="Rhodopsin 7-helix transmembrane proteins"/>
    <property type="match status" value="1"/>
</dbReference>
<name>A0AAE9DKK2_CAEBR</name>
<dbReference type="PANTHER" id="PTHR23360">
    <property type="entry name" value="G-PROTEIN COUPLED RECEPTORS FAMILY 1 PROFILE DOMAIN-CONTAINING PROTEIN-RELATED"/>
    <property type="match status" value="1"/>
</dbReference>
<feature type="transmembrane region" description="Helical" evidence="1">
    <location>
        <begin position="122"/>
        <end position="144"/>
    </location>
</feature>
<gene>
    <name evidence="2" type="ORF">L3Y34_017701</name>
</gene>
<evidence type="ECO:0000256" key="1">
    <source>
        <dbReference type="SAM" id="Phobius"/>
    </source>
</evidence>
<dbReference type="PANTHER" id="PTHR23360:SF39">
    <property type="entry name" value="G_PROTEIN_RECEP_F1_2 DOMAIN-CONTAINING PROTEIN"/>
    <property type="match status" value="1"/>
</dbReference>
<evidence type="ECO:0000313" key="2">
    <source>
        <dbReference type="EMBL" id="ULU05165.1"/>
    </source>
</evidence>